<evidence type="ECO:0000256" key="1">
    <source>
        <dbReference type="SAM" id="MobiDB-lite"/>
    </source>
</evidence>
<proteinExistence type="predicted"/>
<dbReference type="RefSeq" id="WP_380728681.1">
    <property type="nucleotide sequence ID" value="NZ_JBHTLK010000252.1"/>
</dbReference>
<organism evidence="2 3">
    <name type="scientific">Saccharothrix hoggarensis</name>
    <dbReference type="NCBI Taxonomy" id="913853"/>
    <lineage>
        <taxon>Bacteria</taxon>
        <taxon>Bacillati</taxon>
        <taxon>Actinomycetota</taxon>
        <taxon>Actinomycetes</taxon>
        <taxon>Pseudonocardiales</taxon>
        <taxon>Pseudonocardiaceae</taxon>
        <taxon>Saccharothrix</taxon>
    </lineage>
</organism>
<dbReference type="EMBL" id="JBHTLK010000252">
    <property type="protein sequence ID" value="MFD1151563.1"/>
    <property type="molecule type" value="Genomic_DNA"/>
</dbReference>
<reference evidence="3" key="1">
    <citation type="journal article" date="2019" name="Int. J. Syst. Evol. Microbiol.">
        <title>The Global Catalogue of Microorganisms (GCM) 10K type strain sequencing project: providing services to taxonomists for standard genome sequencing and annotation.</title>
        <authorList>
            <consortium name="The Broad Institute Genomics Platform"/>
            <consortium name="The Broad Institute Genome Sequencing Center for Infectious Disease"/>
            <person name="Wu L."/>
            <person name="Ma J."/>
        </authorList>
    </citation>
    <scope>NUCLEOTIDE SEQUENCE [LARGE SCALE GENOMIC DNA]</scope>
    <source>
        <strain evidence="3">CCUG 60214</strain>
    </source>
</reference>
<protein>
    <recommendedName>
        <fullName evidence="4">SPFH domain/Band 7 family protein</fullName>
    </recommendedName>
</protein>
<feature type="region of interest" description="Disordered" evidence="1">
    <location>
        <begin position="315"/>
        <end position="358"/>
    </location>
</feature>
<accession>A0ABW3R3A8</accession>
<name>A0ABW3R3A8_9PSEU</name>
<evidence type="ECO:0000313" key="3">
    <source>
        <dbReference type="Proteomes" id="UP001597168"/>
    </source>
</evidence>
<comment type="caution">
    <text evidence="2">The sequence shown here is derived from an EMBL/GenBank/DDBJ whole genome shotgun (WGS) entry which is preliminary data.</text>
</comment>
<gene>
    <name evidence="2" type="ORF">ACFQ3T_30895</name>
</gene>
<dbReference type="Proteomes" id="UP001597168">
    <property type="component" value="Unassembled WGS sequence"/>
</dbReference>
<evidence type="ECO:0000313" key="2">
    <source>
        <dbReference type="EMBL" id="MFD1151563.1"/>
    </source>
</evidence>
<evidence type="ECO:0008006" key="4">
    <source>
        <dbReference type="Google" id="ProtNLM"/>
    </source>
</evidence>
<sequence>MNNPQQPSAFPAQPQAHHAVRLVHAHDEVPSSLFRKRPLQPAGIAVVCLLADGRLVPAPQLGAMGRYRRRYDVNIADHFHSEAVTLPARNDAFEFQGVMDIGWRVTDPVKVVARNVVDGLALVRSTLLAEMRQISRRYPVEQCADADEEVNRTLGAGPRDLPEGITVHRFAARLTLDETTRRLLQEHRNTGYESEIEQRRIEATRRALDGDNALLVLHLTKHKEDTASLITMIAQDRHSSEQRRMDLLRDLVERKIIQDVDLDDFSRTLIQQSTTSLAGGYTGPPQLNGPRAVGPAPVVNAVPVVEAPAVNGPAVNGPGVNAHGVAAPAPQPGRSGPQESKGSPSGGVTGWKPVGDNK</sequence>
<keyword evidence="3" id="KW-1185">Reference proteome</keyword>